<keyword evidence="3" id="KW-1185">Reference proteome</keyword>
<reference evidence="2" key="3">
    <citation type="submission" date="2025-05" db="UniProtKB">
        <authorList>
            <consortium name="EnsemblMetazoa"/>
        </authorList>
    </citation>
    <scope>IDENTIFICATION</scope>
</reference>
<accession>A0A6P4F2Y9</accession>
<keyword evidence="1" id="KW-0732">Signal</keyword>
<reference evidence="3" key="1">
    <citation type="journal article" date="2021" name="Elife">
        <title>Highly contiguous assemblies of 101 drosophilid genomes.</title>
        <authorList>
            <person name="Kim B.Y."/>
            <person name="Wang J.R."/>
            <person name="Miller D.E."/>
            <person name="Barmina O."/>
            <person name="Delaney E."/>
            <person name="Thompson A."/>
            <person name="Comeault A.A."/>
            <person name="Peede D."/>
            <person name="D'Agostino E.R."/>
            <person name="Pelaez J."/>
            <person name="Aguilar J.M."/>
            <person name="Haji D."/>
            <person name="Matsunaga T."/>
            <person name="Armstrong E.E."/>
            <person name="Zych M."/>
            <person name="Ogawa Y."/>
            <person name="Stamenkovic-Radak M."/>
            <person name="Jelic M."/>
            <person name="Veselinovic M.S."/>
            <person name="Tanaskovic M."/>
            <person name="Eric P."/>
            <person name="Gao J.J."/>
            <person name="Katoh T.K."/>
            <person name="Toda M.J."/>
            <person name="Watabe H."/>
            <person name="Watada M."/>
            <person name="Davis J.S."/>
            <person name="Moyle L.C."/>
            <person name="Manoli G."/>
            <person name="Bertolini E."/>
            <person name="Kostal V."/>
            <person name="Hawley R.S."/>
            <person name="Takahashi A."/>
            <person name="Jones C.D."/>
            <person name="Price D.K."/>
            <person name="Whiteman N."/>
            <person name="Kopp A."/>
            <person name="Matute D.R."/>
            <person name="Petrov D.A."/>
        </authorList>
    </citation>
    <scope>NUCLEOTIDE SEQUENCE [LARGE SCALE GENOMIC DNA]</scope>
</reference>
<evidence type="ECO:0000313" key="3">
    <source>
        <dbReference type="Proteomes" id="UP001652680"/>
    </source>
</evidence>
<dbReference type="OrthoDB" id="7861561at2759"/>
<reference evidence="4" key="2">
    <citation type="submission" date="2025-04" db="UniProtKB">
        <authorList>
            <consortium name="RefSeq"/>
        </authorList>
    </citation>
    <scope>IDENTIFICATION</scope>
</reference>
<evidence type="ECO:0000313" key="2">
    <source>
        <dbReference type="EnsemblMetazoa" id="XP_016979711.1"/>
    </source>
</evidence>
<organism evidence="4">
    <name type="scientific">Drosophila rhopaloa</name>
    <name type="common">Fruit fly</name>
    <dbReference type="NCBI Taxonomy" id="1041015"/>
    <lineage>
        <taxon>Eukaryota</taxon>
        <taxon>Metazoa</taxon>
        <taxon>Ecdysozoa</taxon>
        <taxon>Arthropoda</taxon>
        <taxon>Hexapoda</taxon>
        <taxon>Insecta</taxon>
        <taxon>Pterygota</taxon>
        <taxon>Neoptera</taxon>
        <taxon>Endopterygota</taxon>
        <taxon>Diptera</taxon>
        <taxon>Brachycera</taxon>
        <taxon>Muscomorpha</taxon>
        <taxon>Ephydroidea</taxon>
        <taxon>Drosophilidae</taxon>
        <taxon>Drosophila</taxon>
        <taxon>Sophophora</taxon>
    </lineage>
</organism>
<dbReference type="OMA" id="EKPTWRD"/>
<dbReference type="Proteomes" id="UP001652680">
    <property type="component" value="Unassembled WGS sequence"/>
</dbReference>
<gene>
    <name evidence="4" type="primary">LOC108045050</name>
    <name evidence="2" type="synonym">108045050</name>
</gene>
<protein>
    <submittedName>
        <fullName evidence="4">Uncharacterized protein LOC108045050</fullName>
    </submittedName>
</protein>
<name>A0A6P4F2Y9_DRORH</name>
<feature type="signal peptide" evidence="1">
    <location>
        <begin position="1"/>
        <end position="18"/>
    </location>
</feature>
<evidence type="ECO:0000256" key="1">
    <source>
        <dbReference type="SAM" id="SignalP"/>
    </source>
</evidence>
<dbReference type="EnsemblMetazoa" id="XM_017124222.1">
    <property type="protein sequence ID" value="XP_016979711.1"/>
    <property type="gene ID" value="LOC108045050"/>
</dbReference>
<dbReference type="GeneID" id="108045050"/>
<proteinExistence type="predicted"/>
<feature type="chain" id="PRO_5027789328" evidence="1">
    <location>
        <begin position="19"/>
        <end position="127"/>
    </location>
</feature>
<evidence type="ECO:0000313" key="4">
    <source>
        <dbReference type="RefSeq" id="XP_016979711.1"/>
    </source>
</evidence>
<dbReference type="RefSeq" id="XP_016979711.1">
    <property type="nucleotide sequence ID" value="XM_017124222.1"/>
</dbReference>
<sequence length="127" mass="14384">MNQLTFVSCLFLWSTVQAAFQDFVIGPESYEGDHELSTDRQDLFEENLGEDIMISLQDVQHDGIVDTNLLMKAVMQHAKRLGMSLDELANINMEGEGDESMNQLGCSSGQEVFGYQEKPTWRDVLFN</sequence>
<dbReference type="AlphaFoldDB" id="A0A6P4F2Y9"/>